<dbReference type="Gene3D" id="3.40.50.12500">
    <property type="match status" value="1"/>
</dbReference>
<protein>
    <recommendedName>
        <fullName evidence="4">Asp/Glu/hydantoin racemase</fullName>
    </recommendedName>
</protein>
<evidence type="ECO:0000313" key="3">
    <source>
        <dbReference type="Proteomes" id="UP000399805"/>
    </source>
</evidence>
<evidence type="ECO:0000256" key="1">
    <source>
        <dbReference type="ARBA" id="ARBA00038414"/>
    </source>
</evidence>
<dbReference type="EMBL" id="CABVGP010000002">
    <property type="protein sequence ID" value="VVJ21582.1"/>
    <property type="molecule type" value="Genomic_DNA"/>
</dbReference>
<comment type="similarity">
    <text evidence="1">Belongs to the HyuE racemase family.</text>
</comment>
<dbReference type="RefSeq" id="WP_155546507.1">
    <property type="nucleotide sequence ID" value="NZ_CABVGP010000002.1"/>
</dbReference>
<name>A0A6I8LWK3_9PSEU</name>
<reference evidence="2 3" key="1">
    <citation type="submission" date="2019-09" db="EMBL/GenBank/DDBJ databases">
        <authorList>
            <person name="Leyn A S."/>
        </authorList>
    </citation>
    <scope>NUCLEOTIDE SEQUENCE [LARGE SCALE GENOMIC DNA]</scope>
    <source>
        <strain evidence="2">AA231_1</strain>
    </source>
</reference>
<accession>A0A6I8LWK3</accession>
<dbReference type="AlphaFoldDB" id="A0A6I8LWK3"/>
<dbReference type="Pfam" id="PF01177">
    <property type="entry name" value="Asp_Glu_race"/>
    <property type="match status" value="1"/>
</dbReference>
<dbReference type="InterPro" id="IPR053714">
    <property type="entry name" value="Iso_Racemase_Enz_sf"/>
</dbReference>
<dbReference type="Proteomes" id="UP000399805">
    <property type="component" value="Unassembled WGS sequence"/>
</dbReference>
<proteinExistence type="inferred from homology"/>
<sequence length="225" mass="24111">MPKKIAILHTSFVFVSVEPMINDLIAELVPDAEVLHFVDSDVLATVVREQGISPNSEARMTHLAQAAESAGADIIFSACSSLGPAVDVASRSVRTPVVKIDEAMAMRAAREGTRVGVLATVPTTLGPTSDLIQAKAKEIGRSLTLEQRLCEGAFSVLMSGDREKHDSMVIEQAMDLAETVDMIVLAQASMSRLAEVLQEKIHLPVLASPRIGVDYLARRVAELPA</sequence>
<evidence type="ECO:0000313" key="2">
    <source>
        <dbReference type="EMBL" id="VVJ21582.1"/>
    </source>
</evidence>
<dbReference type="InterPro" id="IPR015942">
    <property type="entry name" value="Asp/Glu/hydantoin_racemase"/>
</dbReference>
<gene>
    <name evidence="2" type="ORF">AA23TX_06603</name>
</gene>
<organism evidence="2 3">
    <name type="scientific">Amycolatopsis camponoti</name>
    <dbReference type="NCBI Taxonomy" id="2606593"/>
    <lineage>
        <taxon>Bacteria</taxon>
        <taxon>Bacillati</taxon>
        <taxon>Actinomycetota</taxon>
        <taxon>Actinomycetes</taxon>
        <taxon>Pseudonocardiales</taxon>
        <taxon>Pseudonocardiaceae</taxon>
        <taxon>Amycolatopsis</taxon>
    </lineage>
</organism>
<keyword evidence="3" id="KW-1185">Reference proteome</keyword>
<dbReference type="GO" id="GO:0047661">
    <property type="term" value="F:amino-acid racemase activity"/>
    <property type="evidence" value="ECO:0007669"/>
    <property type="project" value="InterPro"/>
</dbReference>
<evidence type="ECO:0008006" key="4">
    <source>
        <dbReference type="Google" id="ProtNLM"/>
    </source>
</evidence>